<gene>
    <name evidence="8" type="ORF">MQH31_02645</name>
</gene>
<evidence type="ECO:0000256" key="4">
    <source>
        <dbReference type="ARBA" id="ARBA00022989"/>
    </source>
</evidence>
<dbReference type="InterPro" id="IPR036259">
    <property type="entry name" value="MFS_trans_sf"/>
</dbReference>
<dbReference type="GO" id="GO:0022857">
    <property type="term" value="F:transmembrane transporter activity"/>
    <property type="evidence" value="ECO:0007669"/>
    <property type="project" value="InterPro"/>
</dbReference>
<dbReference type="InterPro" id="IPR050189">
    <property type="entry name" value="MFS_Efflux_Transporters"/>
</dbReference>
<dbReference type="CDD" id="cd17324">
    <property type="entry name" value="MFS_NepI_like"/>
    <property type="match status" value="1"/>
</dbReference>
<feature type="transmembrane region" description="Helical" evidence="6">
    <location>
        <begin position="258"/>
        <end position="276"/>
    </location>
</feature>
<sequence>MTTTITVSPPTAVETVKRLPLATLIALAVIGFVLVAMETMPAGLLPIIATGMGTSEGTVGLFVSAYALGTVIITIPAITLTRGMRRKPLLLGAIVGLILANSVTALSSDVTLSLLSRFVAGAFSGIIWGMLAAYGRKISPPSRAGLSLAIVSGGAPVGFALGTPLGSWLGTTFDWRWAFAGLTAVAVIAGALIAAIAPDARGQKGRSRLPLVRVLRIPGIAIILAVIFTWMLAHNTIYTYISPYLRSTGSSLTVDVQLFIFGVASIGGIVITGALLDRYPRPLLHGSAALFIVAGVVLLVGHTSTAAIVVASVLWGIAFGGVSAQVQAALTTTGGDDSDIANSFLPVAFNLAIFTAGILGAALLTVFDGLVLTVVMIVFGLAALLLTVYGRRTAFPVRL</sequence>
<feature type="transmembrane region" description="Helical" evidence="6">
    <location>
        <begin position="343"/>
        <end position="364"/>
    </location>
</feature>
<keyword evidence="2" id="KW-1003">Cell membrane</keyword>
<keyword evidence="9" id="KW-1185">Reference proteome</keyword>
<keyword evidence="4 6" id="KW-1133">Transmembrane helix</keyword>
<evidence type="ECO:0000313" key="8">
    <source>
        <dbReference type="EMBL" id="MCI4656711.1"/>
    </source>
</evidence>
<comment type="subcellular location">
    <subcellularLocation>
        <location evidence="1">Cell membrane</location>
        <topology evidence="1">Multi-pass membrane protein</topology>
    </subcellularLocation>
</comment>
<dbReference type="PROSITE" id="PS50850">
    <property type="entry name" value="MFS"/>
    <property type="match status" value="1"/>
</dbReference>
<proteinExistence type="predicted"/>
<feature type="transmembrane region" description="Helical" evidence="6">
    <location>
        <begin position="146"/>
        <end position="169"/>
    </location>
</feature>
<organism evidence="8 9">
    <name type="scientific">Cryobacterium zhongshanensis</name>
    <dbReference type="NCBI Taxonomy" id="2928153"/>
    <lineage>
        <taxon>Bacteria</taxon>
        <taxon>Bacillati</taxon>
        <taxon>Actinomycetota</taxon>
        <taxon>Actinomycetes</taxon>
        <taxon>Micrococcales</taxon>
        <taxon>Microbacteriaceae</taxon>
        <taxon>Cryobacterium</taxon>
    </lineage>
</organism>
<feature type="transmembrane region" description="Helical" evidence="6">
    <location>
        <begin position="89"/>
        <end position="108"/>
    </location>
</feature>
<comment type="caution">
    <text evidence="8">The sequence shown here is derived from an EMBL/GenBank/DDBJ whole genome shotgun (WGS) entry which is preliminary data.</text>
</comment>
<evidence type="ECO:0000256" key="1">
    <source>
        <dbReference type="ARBA" id="ARBA00004651"/>
    </source>
</evidence>
<evidence type="ECO:0000256" key="3">
    <source>
        <dbReference type="ARBA" id="ARBA00022692"/>
    </source>
</evidence>
<feature type="transmembrane region" description="Helical" evidence="6">
    <location>
        <begin position="175"/>
        <end position="197"/>
    </location>
</feature>
<feature type="transmembrane region" description="Helical" evidence="6">
    <location>
        <begin position="283"/>
        <end position="301"/>
    </location>
</feature>
<dbReference type="InterPro" id="IPR020846">
    <property type="entry name" value="MFS_dom"/>
</dbReference>
<dbReference type="EMBL" id="JALGAR010000001">
    <property type="protein sequence ID" value="MCI4656711.1"/>
    <property type="molecule type" value="Genomic_DNA"/>
</dbReference>
<dbReference type="PANTHER" id="PTHR43124">
    <property type="entry name" value="PURINE EFFLUX PUMP PBUE"/>
    <property type="match status" value="1"/>
</dbReference>
<dbReference type="SUPFAM" id="SSF103473">
    <property type="entry name" value="MFS general substrate transporter"/>
    <property type="match status" value="1"/>
</dbReference>
<keyword evidence="3 6" id="KW-0812">Transmembrane</keyword>
<feature type="transmembrane region" description="Helical" evidence="6">
    <location>
        <begin position="217"/>
        <end position="238"/>
    </location>
</feature>
<evidence type="ECO:0000313" key="9">
    <source>
        <dbReference type="Proteomes" id="UP001165341"/>
    </source>
</evidence>
<dbReference type="Proteomes" id="UP001165341">
    <property type="component" value="Unassembled WGS sequence"/>
</dbReference>
<dbReference type="RefSeq" id="WP_243010802.1">
    <property type="nucleotide sequence ID" value="NZ_JALGAR010000001.1"/>
</dbReference>
<accession>A0AA41QS92</accession>
<dbReference type="Pfam" id="PF07690">
    <property type="entry name" value="MFS_1"/>
    <property type="match status" value="1"/>
</dbReference>
<evidence type="ECO:0000256" key="2">
    <source>
        <dbReference type="ARBA" id="ARBA00022475"/>
    </source>
</evidence>
<keyword evidence="5 6" id="KW-0472">Membrane</keyword>
<evidence type="ECO:0000259" key="7">
    <source>
        <dbReference type="PROSITE" id="PS50850"/>
    </source>
</evidence>
<protein>
    <submittedName>
        <fullName evidence="8">MFS transporter</fullName>
    </submittedName>
</protein>
<dbReference type="InterPro" id="IPR011701">
    <property type="entry name" value="MFS"/>
</dbReference>
<dbReference type="Gene3D" id="1.20.1250.20">
    <property type="entry name" value="MFS general substrate transporter like domains"/>
    <property type="match status" value="1"/>
</dbReference>
<evidence type="ECO:0000256" key="6">
    <source>
        <dbReference type="SAM" id="Phobius"/>
    </source>
</evidence>
<feature type="transmembrane region" description="Helical" evidence="6">
    <location>
        <begin position="307"/>
        <end position="331"/>
    </location>
</feature>
<feature type="transmembrane region" description="Helical" evidence="6">
    <location>
        <begin position="114"/>
        <end position="134"/>
    </location>
</feature>
<dbReference type="PANTHER" id="PTHR43124:SF3">
    <property type="entry name" value="CHLORAMPHENICOL EFFLUX PUMP RV0191"/>
    <property type="match status" value="1"/>
</dbReference>
<feature type="transmembrane region" description="Helical" evidence="6">
    <location>
        <begin position="57"/>
        <end position="77"/>
    </location>
</feature>
<dbReference type="AlphaFoldDB" id="A0AA41QS92"/>
<evidence type="ECO:0000256" key="5">
    <source>
        <dbReference type="ARBA" id="ARBA00023136"/>
    </source>
</evidence>
<dbReference type="GO" id="GO:0005886">
    <property type="term" value="C:plasma membrane"/>
    <property type="evidence" value="ECO:0007669"/>
    <property type="project" value="UniProtKB-SubCell"/>
</dbReference>
<reference evidence="8" key="1">
    <citation type="submission" date="2022-03" db="EMBL/GenBank/DDBJ databases">
        <title>Cryobacterium sp. nov. strain ZS14-85, isolated from Antarctic soil.</title>
        <authorList>
            <person name="Li J."/>
            <person name="Niu G."/>
        </authorList>
    </citation>
    <scope>NUCLEOTIDE SEQUENCE</scope>
    <source>
        <strain evidence="8">ZS14-85</strain>
    </source>
</reference>
<feature type="domain" description="Major facilitator superfamily (MFS) profile" evidence="7">
    <location>
        <begin position="19"/>
        <end position="394"/>
    </location>
</feature>
<name>A0AA41QS92_9MICO</name>
<feature type="transmembrane region" description="Helical" evidence="6">
    <location>
        <begin position="19"/>
        <end position="37"/>
    </location>
</feature>
<feature type="transmembrane region" description="Helical" evidence="6">
    <location>
        <begin position="370"/>
        <end position="389"/>
    </location>
</feature>